<evidence type="ECO:0000256" key="6">
    <source>
        <dbReference type="ARBA" id="ARBA00023136"/>
    </source>
</evidence>
<dbReference type="GO" id="GO:0005886">
    <property type="term" value="C:plasma membrane"/>
    <property type="evidence" value="ECO:0007669"/>
    <property type="project" value="UniProtKB-SubCell"/>
</dbReference>
<evidence type="ECO:0000256" key="3">
    <source>
        <dbReference type="ARBA" id="ARBA00022475"/>
    </source>
</evidence>
<keyword evidence="7" id="KW-0808">Transferase</keyword>
<name>B9DYS0_CLOK1</name>
<accession>B9DYS0</accession>
<dbReference type="PIRSF" id="PIRSF016636">
    <property type="entry name" value="AlgI_DltB"/>
    <property type="match status" value="1"/>
</dbReference>
<dbReference type="RefSeq" id="WP_012620118.1">
    <property type="nucleotide sequence ID" value="NC_011837.1"/>
</dbReference>
<gene>
    <name evidence="9" type="ordered locus">CKR_0344</name>
</gene>
<feature type="transmembrane region" description="Helical" evidence="8">
    <location>
        <begin position="20"/>
        <end position="40"/>
    </location>
</feature>
<keyword evidence="7" id="KW-0012">Acyltransferase</keyword>
<evidence type="ECO:0000256" key="2">
    <source>
        <dbReference type="ARBA" id="ARBA00010323"/>
    </source>
</evidence>
<feature type="transmembrane region" description="Helical" evidence="8">
    <location>
        <begin position="373"/>
        <end position="389"/>
    </location>
</feature>
<evidence type="ECO:0000256" key="7">
    <source>
        <dbReference type="PIRNR" id="PIRNR016636"/>
    </source>
</evidence>
<evidence type="ECO:0000256" key="5">
    <source>
        <dbReference type="ARBA" id="ARBA00022989"/>
    </source>
</evidence>
<dbReference type="InterPro" id="IPR004299">
    <property type="entry name" value="MBOAT_fam"/>
</dbReference>
<evidence type="ECO:0000313" key="10">
    <source>
        <dbReference type="Proteomes" id="UP000007969"/>
    </source>
</evidence>
<evidence type="ECO:0008006" key="11">
    <source>
        <dbReference type="Google" id="ProtNLM"/>
    </source>
</evidence>
<sequence>MTVKSKLEIYFLHFWSDFMLFSSLTFLFLFLPLVIFSYYLVNRKLKNYVLLLFSLFFYAYGGPKFLIYLVVSVFFNYIFGLLMSQYKEEFFKAKIILFLTLCVNLSILGYFKYGKFILQNINLLFNTNFQSGNIIMPIGISFYTFHSLSYIIDIHRGHAKVLKNPFTLLLYISFFPQLVAGPIVRYETVATQFYNREENVGKFIKGIQRFIIGLAKKLLVANSMGLIADQIFNMNVSTLSVLTSWIGAIAYTLQIYFDFSGYSDMAIGLASMFGFTFLENFNYPYISTSITEFWRRWHISLGTWFRDYVYIPLGGNRVGTFKFFRNIFVVWFLTGLWHGANWTFISWGLYYGILLILEKYILKVYIQKLWKPVQHLYTIFFVIVGWVLFRSPNFDYAFKYIKNMFAIGATTIVSNEAIFYITEYKFEFLIAFIFSMPVGLMIVRLINTLRSKKLTYFFIDFVKPIIDIALFIVSIIYLVNSTFNPFIYFKF</sequence>
<comment type="subcellular location">
    <subcellularLocation>
        <location evidence="1">Cell membrane</location>
        <topology evidence="1">Multi-pass membrane protein</topology>
    </subcellularLocation>
</comment>
<feature type="transmembrane region" description="Helical" evidence="8">
    <location>
        <begin position="239"/>
        <end position="259"/>
    </location>
</feature>
<feature type="transmembrane region" description="Helical" evidence="8">
    <location>
        <begin position="327"/>
        <end position="353"/>
    </location>
</feature>
<keyword evidence="4 8" id="KW-0812">Transmembrane</keyword>
<organism evidence="9 10">
    <name type="scientific">Clostridium kluyveri (strain NBRC 12016)</name>
    <dbReference type="NCBI Taxonomy" id="583346"/>
    <lineage>
        <taxon>Bacteria</taxon>
        <taxon>Bacillati</taxon>
        <taxon>Bacillota</taxon>
        <taxon>Clostridia</taxon>
        <taxon>Eubacteriales</taxon>
        <taxon>Clostridiaceae</taxon>
        <taxon>Clostridium</taxon>
    </lineage>
</organism>
<dbReference type="InterPro" id="IPR028362">
    <property type="entry name" value="AlgI"/>
</dbReference>
<dbReference type="PANTHER" id="PTHR13285">
    <property type="entry name" value="ACYLTRANSFERASE"/>
    <property type="match status" value="1"/>
</dbReference>
<feature type="transmembrane region" description="Helical" evidence="8">
    <location>
        <begin position="468"/>
        <end position="489"/>
    </location>
</feature>
<dbReference type="Pfam" id="PF03062">
    <property type="entry name" value="MBOAT"/>
    <property type="match status" value="1"/>
</dbReference>
<keyword evidence="6 7" id="KW-0472">Membrane</keyword>
<feature type="transmembrane region" description="Helical" evidence="8">
    <location>
        <begin position="166"/>
        <end position="186"/>
    </location>
</feature>
<feature type="transmembrane region" description="Helical" evidence="8">
    <location>
        <begin position="45"/>
        <end position="60"/>
    </location>
</feature>
<dbReference type="GO" id="GO:0016746">
    <property type="term" value="F:acyltransferase activity"/>
    <property type="evidence" value="ECO:0007669"/>
    <property type="project" value="UniProtKB-KW"/>
</dbReference>
<feature type="transmembrane region" description="Helical" evidence="8">
    <location>
        <begin position="95"/>
        <end position="114"/>
    </location>
</feature>
<dbReference type="InterPro" id="IPR024194">
    <property type="entry name" value="Ac/AlaTfrase_AlgI/DltB"/>
</dbReference>
<evidence type="ECO:0000313" key="9">
    <source>
        <dbReference type="EMBL" id="BAH05395.1"/>
    </source>
</evidence>
<feature type="transmembrane region" description="Helical" evidence="8">
    <location>
        <begin position="265"/>
        <end position="286"/>
    </location>
</feature>
<comment type="similarity">
    <text evidence="2 7">Belongs to the membrane-bound acyltransferase family.</text>
</comment>
<dbReference type="AlphaFoldDB" id="B9DYS0"/>
<dbReference type="EMBL" id="AP009049">
    <property type="protein sequence ID" value="BAH05395.1"/>
    <property type="molecule type" value="Genomic_DNA"/>
</dbReference>
<proteinExistence type="inferred from homology"/>
<feature type="transmembrane region" description="Helical" evidence="8">
    <location>
        <begin position="134"/>
        <end position="154"/>
    </location>
</feature>
<keyword evidence="5 8" id="KW-1133">Transmembrane helix</keyword>
<evidence type="ECO:0000256" key="8">
    <source>
        <dbReference type="SAM" id="Phobius"/>
    </source>
</evidence>
<dbReference type="PIRSF" id="PIRSF500217">
    <property type="entry name" value="AlgI"/>
    <property type="match status" value="1"/>
</dbReference>
<dbReference type="InterPro" id="IPR051085">
    <property type="entry name" value="MB_O-acyltransferase"/>
</dbReference>
<protein>
    <recommendedName>
        <fullName evidence="11">Membrane-bound O-acyltransferase family protein</fullName>
    </recommendedName>
</protein>
<dbReference type="KEGG" id="ckr:CKR_0344"/>
<keyword evidence="3 7" id="KW-1003">Cell membrane</keyword>
<feature type="transmembrane region" description="Helical" evidence="8">
    <location>
        <begin position="401"/>
        <end position="422"/>
    </location>
</feature>
<reference evidence="10" key="1">
    <citation type="submission" date="2005-09" db="EMBL/GenBank/DDBJ databases">
        <title>Complete genome sequence of Clostridium kluyveri and comparative genomics of Clostridia species.</title>
        <authorList>
            <person name="Inui M."/>
            <person name="Nonaka H."/>
            <person name="Shinoda Y."/>
            <person name="Ikenaga Y."/>
            <person name="Abe M."/>
            <person name="Naito K."/>
            <person name="Vertes A.A."/>
            <person name="Yukawa H."/>
        </authorList>
    </citation>
    <scope>NUCLEOTIDE SEQUENCE [LARGE SCALE GENOMIC DNA]</scope>
    <source>
        <strain evidence="10">NBRC 12016</strain>
    </source>
</reference>
<dbReference type="PANTHER" id="PTHR13285:SF18">
    <property type="entry name" value="PROTEIN-CYSTEINE N-PALMITOYLTRANSFERASE RASP"/>
    <property type="match status" value="1"/>
</dbReference>
<dbReference type="Proteomes" id="UP000007969">
    <property type="component" value="Chromosome"/>
</dbReference>
<feature type="transmembrane region" description="Helical" evidence="8">
    <location>
        <begin position="428"/>
        <end position="447"/>
    </location>
</feature>
<dbReference type="HOGENOM" id="CLU_025255_1_3_9"/>
<evidence type="ECO:0000256" key="1">
    <source>
        <dbReference type="ARBA" id="ARBA00004651"/>
    </source>
</evidence>
<evidence type="ECO:0000256" key="4">
    <source>
        <dbReference type="ARBA" id="ARBA00022692"/>
    </source>
</evidence>
<dbReference type="GO" id="GO:0042121">
    <property type="term" value="P:alginic acid biosynthetic process"/>
    <property type="evidence" value="ECO:0007669"/>
    <property type="project" value="InterPro"/>
</dbReference>